<proteinExistence type="predicted"/>
<dbReference type="NCBIfam" id="NF038167">
    <property type="entry name" value="cyan_ocin_like"/>
    <property type="match status" value="1"/>
</dbReference>
<reference evidence="1 3" key="1">
    <citation type="journal article" date="2015" name="Genome Announc.">
        <title>Draft Genome of the Euendolithic (true boring) Cyanobacterium Mastigocoleus testarum strain BC008.</title>
        <authorList>
            <person name="Guida B.S."/>
            <person name="Garcia-Pichel F."/>
        </authorList>
    </citation>
    <scope>NUCLEOTIDE SEQUENCE [LARGE SCALE GENOMIC DNA]</scope>
    <source>
        <strain evidence="1 3">BC008</strain>
    </source>
</reference>
<dbReference type="RefSeq" id="WP_036265540.1">
    <property type="nucleotide sequence ID" value="NZ_LMTZ01000002.1"/>
</dbReference>
<evidence type="ECO:0000313" key="1">
    <source>
        <dbReference type="EMBL" id="KST66873.1"/>
    </source>
</evidence>
<evidence type="ECO:0008006" key="4">
    <source>
        <dbReference type="Google" id="ProtNLM"/>
    </source>
</evidence>
<dbReference type="EMBL" id="LMTZ01000093">
    <property type="protein sequence ID" value="KST66873.1"/>
    <property type="molecule type" value="Genomic_DNA"/>
</dbReference>
<dbReference type="AlphaFoldDB" id="A0A0V7ZQL3"/>
<organism evidence="1 3">
    <name type="scientific">Mastigocoleus testarum BC008</name>
    <dbReference type="NCBI Taxonomy" id="371196"/>
    <lineage>
        <taxon>Bacteria</taxon>
        <taxon>Bacillati</taxon>
        <taxon>Cyanobacteriota</taxon>
        <taxon>Cyanophyceae</taxon>
        <taxon>Nostocales</taxon>
        <taxon>Hapalosiphonaceae</taxon>
        <taxon>Mastigocoleus</taxon>
    </lineage>
</organism>
<dbReference type="EMBL" id="LMTZ01000002">
    <property type="protein sequence ID" value="KST70211.1"/>
    <property type="molecule type" value="Genomic_DNA"/>
</dbReference>
<dbReference type="Proteomes" id="UP000053372">
    <property type="component" value="Unassembled WGS sequence"/>
</dbReference>
<dbReference type="InterPro" id="IPR049891">
    <property type="entry name" value="CTB"/>
</dbReference>
<sequence>MSFANNEETKLFVQLSEDQEEIVAGGNGDDLGLGHHIGNIGISKTDFLYKSVDLATVSASGKDGSIASGALSKKVLDTSGLNVIVFKH</sequence>
<accession>A0A0V7ZQL3</accession>
<keyword evidence="3" id="KW-1185">Reference proteome</keyword>
<comment type="caution">
    <text evidence="1">The sequence shown here is derived from an EMBL/GenBank/DDBJ whole genome shotgun (WGS) entry which is preliminary data.</text>
</comment>
<gene>
    <name evidence="1" type="ORF">BC008_27180</name>
    <name evidence="2" type="ORF">BC008_36785</name>
</gene>
<evidence type="ECO:0000313" key="3">
    <source>
        <dbReference type="Proteomes" id="UP000053372"/>
    </source>
</evidence>
<protein>
    <recommendedName>
        <fullName evidence="4">Bacteriocin</fullName>
    </recommendedName>
</protein>
<evidence type="ECO:0000313" key="2">
    <source>
        <dbReference type="EMBL" id="KST70211.1"/>
    </source>
</evidence>
<name>A0A0V7ZQL3_9CYAN</name>